<evidence type="ECO:0000256" key="9">
    <source>
        <dbReference type="RuleBase" id="RU003357"/>
    </source>
</evidence>
<keyword evidence="7 8" id="KW-0998">Cell outer membrane</keyword>
<evidence type="ECO:0000256" key="6">
    <source>
        <dbReference type="ARBA" id="ARBA00023136"/>
    </source>
</evidence>
<evidence type="ECO:0000256" key="8">
    <source>
        <dbReference type="PROSITE-ProRule" id="PRU01360"/>
    </source>
</evidence>
<keyword evidence="10" id="KW-0732">Signal</keyword>
<dbReference type="Proteomes" id="UP000198963">
    <property type="component" value="Chromosome I"/>
</dbReference>
<proteinExistence type="inferred from homology"/>
<dbReference type="Pfam" id="PF07715">
    <property type="entry name" value="Plug"/>
    <property type="match status" value="1"/>
</dbReference>
<keyword evidence="2 8" id="KW-0813">Transport</keyword>
<dbReference type="SUPFAM" id="SSF49464">
    <property type="entry name" value="Carboxypeptidase regulatory domain-like"/>
    <property type="match status" value="1"/>
</dbReference>
<dbReference type="InterPro" id="IPR037066">
    <property type="entry name" value="Plug_dom_sf"/>
</dbReference>
<gene>
    <name evidence="13" type="ORF">SAMN04489797_0854</name>
</gene>
<evidence type="ECO:0000259" key="11">
    <source>
        <dbReference type="Pfam" id="PF00593"/>
    </source>
</evidence>
<evidence type="ECO:0000313" key="14">
    <source>
        <dbReference type="Proteomes" id="UP000198963"/>
    </source>
</evidence>
<keyword evidence="3 8" id="KW-1134">Transmembrane beta strand</keyword>
<evidence type="ECO:0000256" key="2">
    <source>
        <dbReference type="ARBA" id="ARBA00022448"/>
    </source>
</evidence>
<dbReference type="STRING" id="1249933.SAMN04489797_0854"/>
<accession>A0A1H1PEK7</accession>
<dbReference type="InterPro" id="IPR012910">
    <property type="entry name" value="Plug_dom"/>
</dbReference>
<evidence type="ECO:0000313" key="13">
    <source>
        <dbReference type="EMBL" id="SDS09574.1"/>
    </source>
</evidence>
<keyword evidence="14" id="KW-1185">Reference proteome</keyword>
<dbReference type="Gene3D" id="2.40.170.20">
    <property type="entry name" value="TonB-dependent receptor, beta-barrel domain"/>
    <property type="match status" value="1"/>
</dbReference>
<keyword evidence="5 9" id="KW-0798">TonB box</keyword>
<evidence type="ECO:0000256" key="7">
    <source>
        <dbReference type="ARBA" id="ARBA00023237"/>
    </source>
</evidence>
<dbReference type="AlphaFoldDB" id="A0A1H1PEK7"/>
<evidence type="ECO:0000256" key="4">
    <source>
        <dbReference type="ARBA" id="ARBA00022692"/>
    </source>
</evidence>
<protein>
    <submittedName>
        <fullName evidence="13">Outer membrane receptor proteins, mostly Fe transport</fullName>
    </submittedName>
</protein>
<keyword evidence="13" id="KW-0675">Receptor</keyword>
<comment type="similarity">
    <text evidence="8 9">Belongs to the TonB-dependent receptor family.</text>
</comment>
<evidence type="ECO:0000259" key="12">
    <source>
        <dbReference type="Pfam" id="PF07715"/>
    </source>
</evidence>
<feature type="domain" description="TonB-dependent receptor plug" evidence="12">
    <location>
        <begin position="122"/>
        <end position="220"/>
    </location>
</feature>
<dbReference type="InterPro" id="IPR008969">
    <property type="entry name" value="CarboxyPept-like_regulatory"/>
</dbReference>
<feature type="signal peptide" evidence="10">
    <location>
        <begin position="1"/>
        <end position="18"/>
    </location>
</feature>
<dbReference type="InterPro" id="IPR000531">
    <property type="entry name" value="Beta-barrel_TonB"/>
</dbReference>
<dbReference type="Gene3D" id="2.170.130.10">
    <property type="entry name" value="TonB-dependent receptor, plug domain"/>
    <property type="match status" value="1"/>
</dbReference>
<evidence type="ECO:0000256" key="10">
    <source>
        <dbReference type="SAM" id="SignalP"/>
    </source>
</evidence>
<evidence type="ECO:0000256" key="3">
    <source>
        <dbReference type="ARBA" id="ARBA00022452"/>
    </source>
</evidence>
<feature type="domain" description="TonB-dependent receptor-like beta-barrel" evidence="11">
    <location>
        <begin position="299"/>
        <end position="701"/>
    </location>
</feature>
<name>A0A1H1PEK7_9FLAO</name>
<comment type="subcellular location">
    <subcellularLocation>
        <location evidence="1 8">Cell outer membrane</location>
        <topology evidence="1 8">Multi-pass membrane protein</topology>
    </subcellularLocation>
</comment>
<evidence type="ECO:0000256" key="5">
    <source>
        <dbReference type="ARBA" id="ARBA00023077"/>
    </source>
</evidence>
<sequence length="744" mass="84701">MKKYLFIKFMFLSLMLSAQDQLKGVILETSSGQEMPLPGANVYWLDSSIGAITAADGTFAIPYKFSYNQLVVSYVGFKTDTITVNENRFVKHVLQTSDELDAVEITSRKQATQKSYLKATNTFTVTSDELLKAACCNLAESFETNPSIDVNFADAVTGTRQIKMLGLTSPYILIATENIPAIRGASQAYGLSFIPGTWVESIQITKGTGSVVNGFESIAGQINAELVKPETDDKLFVNLYGASSERLELNTHFNTQVSEKWSTGLYVHGNTHQEKHDVNNDGFLDMPLYNQINLMNRWQYTNPEKGFVSFINLKYLNDEKQAGQVDFNPDTDKGTTNFWGSEINSERFEATTNLGYVNPEIPYQTLGLQLAFSHHNQDSYFGLNLYDIEHNSFYSNLIYNSIIGDSRHKIKTGLSFTYDHYDELVNTTNYERKENSIGGFFEYAFDNLDKLTMTAGVRVDQHNKLGFFVTPRFHLRYTPWEKSALRFSVGRGKRSANIFAENQNMFASSRQINILNSGGSIYGLDPEIAWNYGVSYLQGFNLFNRKADVTFDFYRTDFQNQVVVDWENPYEVNFYNLEGESYANSFQFEFNYNAFKHFDVRMAYKYYDIQTDYESGKLEKPLVPKHRLFANASYETEIKNNSQWKFDATYNWLSAQRFPSTDVSATAFQLADETPTVGTLNLQITKVFSPKFEVYLGGENVTNVRQDDPVVSADNPFGSNFDSNFVYGPIYGSMYYAGLRFRIK</sequence>
<dbReference type="InterPro" id="IPR039426">
    <property type="entry name" value="TonB-dep_rcpt-like"/>
</dbReference>
<dbReference type="PROSITE" id="PS52016">
    <property type="entry name" value="TONB_DEPENDENT_REC_3"/>
    <property type="match status" value="1"/>
</dbReference>
<dbReference type="GO" id="GO:0009279">
    <property type="term" value="C:cell outer membrane"/>
    <property type="evidence" value="ECO:0007669"/>
    <property type="project" value="UniProtKB-SubCell"/>
</dbReference>
<dbReference type="InterPro" id="IPR036942">
    <property type="entry name" value="Beta-barrel_TonB_sf"/>
</dbReference>
<dbReference type="Pfam" id="PF13715">
    <property type="entry name" value="CarbopepD_reg_2"/>
    <property type="match status" value="1"/>
</dbReference>
<reference evidence="13 14" key="1">
    <citation type="submission" date="2016-10" db="EMBL/GenBank/DDBJ databases">
        <authorList>
            <person name="Varghese N."/>
            <person name="Submissions S."/>
        </authorList>
    </citation>
    <scope>NUCLEOTIDE SEQUENCE [LARGE SCALE GENOMIC DNA]</scope>
    <source>
        <strain evidence="13 14">RHA_55</strain>
    </source>
</reference>
<dbReference type="SUPFAM" id="SSF56935">
    <property type="entry name" value="Porins"/>
    <property type="match status" value="1"/>
</dbReference>
<keyword evidence="6 8" id="KW-0472">Membrane</keyword>
<dbReference type="EMBL" id="LT629774">
    <property type="protein sequence ID" value="SDS09574.1"/>
    <property type="molecule type" value="Genomic_DNA"/>
</dbReference>
<dbReference type="RefSeq" id="WP_092444578.1">
    <property type="nucleotide sequence ID" value="NZ_LT629774.1"/>
</dbReference>
<dbReference type="Pfam" id="PF00593">
    <property type="entry name" value="TonB_dep_Rec_b-barrel"/>
    <property type="match status" value="1"/>
</dbReference>
<organism evidence="13 14">
    <name type="scientific">Winogradskyella sediminis</name>
    <dbReference type="NCBI Taxonomy" id="1382466"/>
    <lineage>
        <taxon>Bacteria</taxon>
        <taxon>Pseudomonadati</taxon>
        <taxon>Bacteroidota</taxon>
        <taxon>Flavobacteriia</taxon>
        <taxon>Flavobacteriales</taxon>
        <taxon>Flavobacteriaceae</taxon>
        <taxon>Winogradskyella</taxon>
    </lineage>
</organism>
<dbReference type="PANTHER" id="PTHR47234:SF3">
    <property type="entry name" value="SECRETIN_TONB SHORT N-TERMINAL DOMAIN-CONTAINING PROTEIN"/>
    <property type="match status" value="1"/>
</dbReference>
<keyword evidence="4 8" id="KW-0812">Transmembrane</keyword>
<feature type="chain" id="PRO_5009256447" evidence="10">
    <location>
        <begin position="19"/>
        <end position="744"/>
    </location>
</feature>
<dbReference type="PANTHER" id="PTHR47234">
    <property type="match status" value="1"/>
</dbReference>
<evidence type="ECO:0000256" key="1">
    <source>
        <dbReference type="ARBA" id="ARBA00004571"/>
    </source>
</evidence>